<evidence type="ECO:0000256" key="1">
    <source>
        <dbReference type="SAM" id="MobiDB-lite"/>
    </source>
</evidence>
<keyword evidence="3" id="KW-1185">Reference proteome</keyword>
<feature type="compositionally biased region" description="Basic and acidic residues" evidence="1">
    <location>
        <begin position="256"/>
        <end position="275"/>
    </location>
</feature>
<comment type="caution">
    <text evidence="2">The sequence shown here is derived from an EMBL/GenBank/DDBJ whole genome shotgun (WGS) entry which is preliminary data.</text>
</comment>
<feature type="region of interest" description="Disordered" evidence="1">
    <location>
        <begin position="232"/>
        <end position="300"/>
    </location>
</feature>
<protein>
    <recommendedName>
        <fullName evidence="4">DUF4219 domain-containing protein</fullName>
    </recommendedName>
</protein>
<dbReference type="AlphaFoldDB" id="A0A0L0W0T0"/>
<feature type="compositionally biased region" description="Low complexity" evidence="1">
    <location>
        <begin position="284"/>
        <end position="300"/>
    </location>
</feature>
<dbReference type="EMBL" id="AJIL01000010">
    <property type="protein sequence ID" value="KNF04890.1"/>
    <property type="molecule type" value="Genomic_DNA"/>
</dbReference>
<dbReference type="OrthoDB" id="8029976at2759"/>
<feature type="compositionally biased region" description="Basic residues" evidence="1">
    <location>
        <begin position="236"/>
        <end position="246"/>
    </location>
</feature>
<sequence length="383" mass="42562">MAGRTRTQASGSGAIPAEDVPTLKKADKEKITCPIFTGENFPIWRKKMMVYLRYLKLHHCIENPLPEDPTELQHDQYLEAAAIIGSHVADDIYNHIVTDDNLANAHAIWKELQTTYAAATILAIFHVWTAWEDVQYNKGMLQYITDMEAVLARFSAMGLDLPGHILSCGIIARITRKRPVLMETLLSSTTMLEDPKLLIRKLRDIANHDMATERSAPHVPGTSTALATNAYIHQGSRGRPHKRRLPQCRNGVHNPDTNHEEKECWAANPDRDPRPKRPGSSYFTTTVNPSPVPSSTAPASQIEVRPSFSYITGPATPCSQMKIVLDSGASHHMLNNIHMFKSTSTTSISIVTGNKDDRKELIAVARGPAVLRFNDGKEGEDDM</sequence>
<proteinExistence type="predicted"/>
<name>A0A0L0W0T0_9BASI</name>
<accession>A0A0L0W0T0</accession>
<gene>
    <name evidence="2" type="ORF">PSTG_01947</name>
</gene>
<organism evidence="2 3">
    <name type="scientific">Puccinia striiformis f. sp. tritici PST-78</name>
    <dbReference type="NCBI Taxonomy" id="1165861"/>
    <lineage>
        <taxon>Eukaryota</taxon>
        <taxon>Fungi</taxon>
        <taxon>Dikarya</taxon>
        <taxon>Basidiomycota</taxon>
        <taxon>Pucciniomycotina</taxon>
        <taxon>Pucciniomycetes</taxon>
        <taxon>Pucciniales</taxon>
        <taxon>Pucciniaceae</taxon>
        <taxon>Puccinia</taxon>
    </lineage>
</organism>
<reference evidence="3" key="1">
    <citation type="submission" date="2014-03" db="EMBL/GenBank/DDBJ databases">
        <title>The Genome Sequence of Puccinia striiformis f. sp. tritici PST-78.</title>
        <authorList>
            <consortium name="The Broad Institute Genome Sequencing Platform"/>
            <person name="Cuomo C."/>
            <person name="Hulbert S."/>
            <person name="Chen X."/>
            <person name="Walker B."/>
            <person name="Young S.K."/>
            <person name="Zeng Q."/>
            <person name="Gargeya S."/>
            <person name="Fitzgerald M."/>
            <person name="Haas B."/>
            <person name="Abouelleil A."/>
            <person name="Alvarado L."/>
            <person name="Arachchi H.M."/>
            <person name="Berlin A.M."/>
            <person name="Chapman S.B."/>
            <person name="Goldberg J."/>
            <person name="Griggs A."/>
            <person name="Gujja S."/>
            <person name="Hansen M."/>
            <person name="Howarth C."/>
            <person name="Imamovic A."/>
            <person name="Larimer J."/>
            <person name="McCowan C."/>
            <person name="Montmayeur A."/>
            <person name="Murphy C."/>
            <person name="Neiman D."/>
            <person name="Pearson M."/>
            <person name="Priest M."/>
            <person name="Roberts A."/>
            <person name="Saif S."/>
            <person name="Shea T."/>
            <person name="Sisk P."/>
            <person name="Sykes S."/>
            <person name="Wortman J."/>
            <person name="Nusbaum C."/>
            <person name="Birren B."/>
        </authorList>
    </citation>
    <scope>NUCLEOTIDE SEQUENCE [LARGE SCALE GENOMIC DNA]</scope>
    <source>
        <strain evidence="3">race PST-78</strain>
    </source>
</reference>
<evidence type="ECO:0008006" key="4">
    <source>
        <dbReference type="Google" id="ProtNLM"/>
    </source>
</evidence>
<evidence type="ECO:0000313" key="3">
    <source>
        <dbReference type="Proteomes" id="UP000054564"/>
    </source>
</evidence>
<evidence type="ECO:0000313" key="2">
    <source>
        <dbReference type="EMBL" id="KNF04890.1"/>
    </source>
</evidence>
<dbReference type="Proteomes" id="UP000054564">
    <property type="component" value="Unassembled WGS sequence"/>
</dbReference>